<feature type="transmembrane region" description="Helical" evidence="1">
    <location>
        <begin position="6"/>
        <end position="23"/>
    </location>
</feature>
<dbReference type="KEGG" id="lpo:LPO_2320"/>
<organism evidence="2 3">
    <name type="scientific">Legionella pneumophila subsp. pneumophila</name>
    <dbReference type="NCBI Taxonomy" id="91891"/>
    <lineage>
        <taxon>Bacteria</taxon>
        <taxon>Pseudomonadati</taxon>
        <taxon>Pseudomonadota</taxon>
        <taxon>Gammaproteobacteria</taxon>
        <taxon>Legionellales</taxon>
        <taxon>Legionellaceae</taxon>
        <taxon>Legionella</taxon>
    </lineage>
</organism>
<protein>
    <submittedName>
        <fullName evidence="2">Uncharacterized protein</fullName>
    </submittedName>
</protein>
<dbReference type="Proteomes" id="UP000010102">
    <property type="component" value="Chromosome"/>
</dbReference>
<accession>A0AAV2UZ60</accession>
<proteinExistence type="predicted"/>
<evidence type="ECO:0000256" key="1">
    <source>
        <dbReference type="SAM" id="Phobius"/>
    </source>
</evidence>
<keyword evidence="1" id="KW-0472">Membrane</keyword>
<keyword evidence="1" id="KW-0812">Transmembrane</keyword>
<gene>
    <name evidence="2" type="ORF">LPO_2320</name>
</gene>
<dbReference type="EMBL" id="FQ958210">
    <property type="protein sequence ID" value="CCD06301.1"/>
    <property type="molecule type" value="Genomic_DNA"/>
</dbReference>
<dbReference type="AlphaFoldDB" id="A0AAV2UZ60"/>
<sequence length="64" mass="7958">MKFIPVNAYFLISPKYYCFYYLLKKRTKFYTTYIKSPIFLKENEIFWQISIVDYTLYVIFVLID</sequence>
<feature type="transmembrane region" description="Helical" evidence="1">
    <location>
        <begin position="44"/>
        <end position="63"/>
    </location>
</feature>
<name>A0AAV2UZ60_LEGPN</name>
<evidence type="ECO:0000313" key="2">
    <source>
        <dbReference type="EMBL" id="CCD06301.1"/>
    </source>
</evidence>
<evidence type="ECO:0000313" key="3">
    <source>
        <dbReference type="Proteomes" id="UP000010102"/>
    </source>
</evidence>
<keyword evidence="1" id="KW-1133">Transmembrane helix</keyword>
<reference evidence="2 3" key="1">
    <citation type="submission" date="2011-07" db="EMBL/GenBank/DDBJ databases">
        <authorList>
            <person name="Genoscope - CEA"/>
        </authorList>
    </citation>
    <scope>NUCLEOTIDE SEQUENCE [LARGE SCALE GENOMIC DNA]</scope>
    <source>
        <strain evidence="3">lorraine</strain>
    </source>
</reference>